<dbReference type="RefSeq" id="WP_184134436.1">
    <property type="nucleotide sequence ID" value="NZ_JACHFL010000009.1"/>
</dbReference>
<evidence type="ECO:0000313" key="2">
    <source>
        <dbReference type="Proteomes" id="UP000552709"/>
    </source>
</evidence>
<dbReference type="AlphaFoldDB" id="A0A7W8NGY2"/>
<organism evidence="1 2">
    <name type="scientific">Deinococcus humi</name>
    <dbReference type="NCBI Taxonomy" id="662880"/>
    <lineage>
        <taxon>Bacteria</taxon>
        <taxon>Thermotogati</taxon>
        <taxon>Deinococcota</taxon>
        <taxon>Deinococci</taxon>
        <taxon>Deinococcales</taxon>
        <taxon>Deinococcaceae</taxon>
        <taxon>Deinococcus</taxon>
    </lineage>
</organism>
<reference evidence="1 2" key="1">
    <citation type="submission" date="2020-08" db="EMBL/GenBank/DDBJ databases">
        <title>Genomic Encyclopedia of Type Strains, Phase IV (KMG-IV): sequencing the most valuable type-strain genomes for metagenomic binning, comparative biology and taxonomic classification.</title>
        <authorList>
            <person name="Goeker M."/>
        </authorList>
    </citation>
    <scope>NUCLEOTIDE SEQUENCE [LARGE SCALE GENOMIC DNA]</scope>
    <source>
        <strain evidence="1 2">DSM 27939</strain>
    </source>
</reference>
<evidence type="ECO:0000313" key="1">
    <source>
        <dbReference type="EMBL" id="MBB5364273.1"/>
    </source>
</evidence>
<accession>A0A7W8NGY2</accession>
<comment type="caution">
    <text evidence="1">The sequence shown here is derived from an EMBL/GenBank/DDBJ whole genome shotgun (WGS) entry which is preliminary data.</text>
</comment>
<name>A0A7W8NGY2_9DEIO</name>
<gene>
    <name evidence="1" type="ORF">HNQ08_003381</name>
</gene>
<sequence length="222" mass="24735">MSKQLERVLPILTTIPGVNIPATLLQGLYIAASQRKMEQFEGALRYEVNLLNRKIEAGKLVLDREYIKSEAFAANVIQALRAAEVAESEDKLHFIARALAGCSLSFPSPRLDRFQTLRIIEGMSDREMTVFVAYFQILDPINPYDDFIPVDTQVSVAGLTRQEFVSALLGLEQLGLLSKENLTNQEGDWRPTPSRSGSGFAWKLTSLARQVASLSQFGEDDI</sequence>
<dbReference type="Proteomes" id="UP000552709">
    <property type="component" value="Unassembled WGS sequence"/>
</dbReference>
<dbReference type="EMBL" id="JACHFL010000009">
    <property type="protein sequence ID" value="MBB5364273.1"/>
    <property type="molecule type" value="Genomic_DNA"/>
</dbReference>
<keyword evidence="2" id="KW-1185">Reference proteome</keyword>
<proteinExistence type="predicted"/>
<protein>
    <submittedName>
        <fullName evidence="1">Uncharacterized protein</fullName>
    </submittedName>
</protein>